<keyword evidence="5" id="KW-1185">Reference proteome</keyword>
<dbReference type="PRINTS" id="PR00081">
    <property type="entry name" value="GDHRDH"/>
</dbReference>
<evidence type="ECO:0000256" key="2">
    <source>
        <dbReference type="ARBA" id="ARBA00023002"/>
    </source>
</evidence>
<dbReference type="PANTHER" id="PTHR43639:SF1">
    <property type="entry name" value="SHORT-CHAIN DEHYDROGENASE_REDUCTASE FAMILY PROTEIN"/>
    <property type="match status" value="1"/>
</dbReference>
<dbReference type="InterPro" id="IPR036291">
    <property type="entry name" value="NAD(P)-bd_dom_sf"/>
</dbReference>
<evidence type="ECO:0000259" key="3">
    <source>
        <dbReference type="SMART" id="SM00822"/>
    </source>
</evidence>
<dbReference type="Pfam" id="PF13561">
    <property type="entry name" value="adh_short_C2"/>
    <property type="match status" value="1"/>
</dbReference>
<gene>
    <name evidence="4" type="ORF">HDF17_003225</name>
</gene>
<dbReference type="EC" id="1.5.1.33" evidence="4"/>
<dbReference type="RefSeq" id="WP_179492629.1">
    <property type="nucleotide sequence ID" value="NZ_JACCCW010000002.1"/>
</dbReference>
<sequence length="247" mass="25772">MTQPPSSLALKGKTALVTGAAKRIGRSIALALAEAGAQVAITYRDSAAEAESTLRALAEFDADAMAIRCDLQQPQSVTETVAAVVEEFGQLDLLVNNAGAFASEALEEISVEQWDSMFATNTRGPFLMAKAAYPHLRAATGRIINIGSLGGVHPWATHAHYCTSKAALHMLSQTMAKAWAPAISVNCVAPGMIVQGEVGAAYEHFAHKTPMQRNGTAADVAAAVLFFATGPHFITGQLLAVDGGLGL</sequence>
<name>A0A7Y9TID8_9BACT</name>
<dbReference type="PRINTS" id="PR00080">
    <property type="entry name" value="SDRFAMILY"/>
</dbReference>
<evidence type="ECO:0000256" key="1">
    <source>
        <dbReference type="ARBA" id="ARBA00006484"/>
    </source>
</evidence>
<protein>
    <submittedName>
        <fullName evidence="4">3-oxoacyl-[acyl-carrier protein] reductase/pteridine reductase</fullName>
        <ecNumber evidence="4">1.1.1.100</ecNumber>
        <ecNumber evidence="4">1.5.1.33</ecNumber>
    </submittedName>
</protein>
<evidence type="ECO:0000313" key="5">
    <source>
        <dbReference type="Proteomes" id="UP000589520"/>
    </source>
</evidence>
<dbReference type="AlphaFoldDB" id="A0A7Y9TID8"/>
<reference evidence="4 5" key="1">
    <citation type="submission" date="2020-07" db="EMBL/GenBank/DDBJ databases">
        <title>Genomic Encyclopedia of Type Strains, Phase IV (KMG-V): Genome sequencing to study the core and pangenomes of soil and plant-associated prokaryotes.</title>
        <authorList>
            <person name="Whitman W."/>
        </authorList>
    </citation>
    <scope>NUCLEOTIDE SEQUENCE [LARGE SCALE GENOMIC DNA]</scope>
    <source>
        <strain evidence="4 5">X4EP2</strain>
    </source>
</reference>
<accession>A0A7Y9TID8</accession>
<organism evidence="4 5">
    <name type="scientific">Granulicella arctica</name>
    <dbReference type="NCBI Taxonomy" id="940613"/>
    <lineage>
        <taxon>Bacteria</taxon>
        <taxon>Pseudomonadati</taxon>
        <taxon>Acidobacteriota</taxon>
        <taxon>Terriglobia</taxon>
        <taxon>Terriglobales</taxon>
        <taxon>Acidobacteriaceae</taxon>
        <taxon>Granulicella</taxon>
    </lineage>
</organism>
<dbReference type="EC" id="1.1.1.100" evidence="4"/>
<comment type="caution">
    <text evidence="4">The sequence shown here is derived from an EMBL/GenBank/DDBJ whole genome shotgun (WGS) entry which is preliminary data.</text>
</comment>
<dbReference type="PANTHER" id="PTHR43639">
    <property type="entry name" value="OXIDOREDUCTASE, SHORT-CHAIN DEHYDROGENASE/REDUCTASE FAMILY (AFU_ORTHOLOGUE AFUA_5G02870)"/>
    <property type="match status" value="1"/>
</dbReference>
<feature type="domain" description="Ketoreductase" evidence="3">
    <location>
        <begin position="13"/>
        <end position="191"/>
    </location>
</feature>
<dbReference type="SUPFAM" id="SSF51735">
    <property type="entry name" value="NAD(P)-binding Rossmann-fold domains"/>
    <property type="match status" value="1"/>
</dbReference>
<dbReference type="GO" id="GO:0004316">
    <property type="term" value="F:3-oxoacyl-[acyl-carrier-protein] reductase (NADPH) activity"/>
    <property type="evidence" value="ECO:0007669"/>
    <property type="project" value="UniProtKB-EC"/>
</dbReference>
<dbReference type="GO" id="GO:0047040">
    <property type="term" value="F:pteridine reductase activity"/>
    <property type="evidence" value="ECO:0007669"/>
    <property type="project" value="UniProtKB-EC"/>
</dbReference>
<dbReference type="InterPro" id="IPR020904">
    <property type="entry name" value="Sc_DH/Rdtase_CS"/>
</dbReference>
<comment type="similarity">
    <text evidence="1">Belongs to the short-chain dehydrogenases/reductases (SDR) family.</text>
</comment>
<dbReference type="PROSITE" id="PS00061">
    <property type="entry name" value="ADH_SHORT"/>
    <property type="match status" value="1"/>
</dbReference>
<dbReference type="InterPro" id="IPR002347">
    <property type="entry name" value="SDR_fam"/>
</dbReference>
<dbReference type="CDD" id="cd05233">
    <property type="entry name" value="SDR_c"/>
    <property type="match status" value="1"/>
</dbReference>
<keyword evidence="2 4" id="KW-0560">Oxidoreductase</keyword>
<dbReference type="EMBL" id="JACCCW010000002">
    <property type="protein sequence ID" value="NYF80905.1"/>
    <property type="molecule type" value="Genomic_DNA"/>
</dbReference>
<evidence type="ECO:0000313" key="4">
    <source>
        <dbReference type="EMBL" id="NYF80905.1"/>
    </source>
</evidence>
<proteinExistence type="inferred from homology"/>
<dbReference type="SMART" id="SM00822">
    <property type="entry name" value="PKS_KR"/>
    <property type="match status" value="1"/>
</dbReference>
<dbReference type="InterPro" id="IPR057326">
    <property type="entry name" value="KR_dom"/>
</dbReference>
<dbReference type="FunFam" id="3.40.50.720:FF:000084">
    <property type="entry name" value="Short-chain dehydrogenase reductase"/>
    <property type="match status" value="1"/>
</dbReference>
<dbReference type="Proteomes" id="UP000589520">
    <property type="component" value="Unassembled WGS sequence"/>
</dbReference>
<dbReference type="Gene3D" id="3.40.50.720">
    <property type="entry name" value="NAD(P)-binding Rossmann-like Domain"/>
    <property type="match status" value="1"/>
</dbReference>